<evidence type="ECO:0000313" key="2">
    <source>
        <dbReference type="Proteomes" id="UP000003163"/>
    </source>
</evidence>
<gene>
    <name evidence="1" type="ORF">EDEG_00519</name>
</gene>
<reference evidence="1 2" key="1">
    <citation type="submission" date="2011-08" db="EMBL/GenBank/DDBJ databases">
        <authorList>
            <person name="Liu Z.J."/>
            <person name="Shi F.L."/>
            <person name="Lu J.Q."/>
            <person name="Li M."/>
            <person name="Wang Z.L."/>
        </authorList>
    </citation>
    <scope>NUCLEOTIDE SEQUENCE [LARGE SCALE GENOMIC DNA]</scope>
    <source>
        <strain evidence="1 2">USNM 41457</strain>
    </source>
</reference>
<evidence type="ECO:0000313" key="1">
    <source>
        <dbReference type="EMBL" id="EJW01274.1"/>
    </source>
</evidence>
<dbReference type="EMBL" id="AFBI03000006">
    <property type="protein sequence ID" value="EJW01274.1"/>
    <property type="molecule type" value="Genomic_DNA"/>
</dbReference>
<dbReference type="AlphaFoldDB" id="J9D119"/>
<keyword evidence="2" id="KW-1185">Reference proteome</keyword>
<accession>J9D119</accession>
<protein>
    <submittedName>
        <fullName evidence="1">Uncharacterized protein</fullName>
    </submittedName>
</protein>
<dbReference type="InParanoid" id="J9D119"/>
<comment type="caution">
    <text evidence="1">The sequence shown here is derived from an EMBL/GenBank/DDBJ whole genome shotgun (WGS) entry which is preliminary data.</text>
</comment>
<reference evidence="2" key="2">
    <citation type="submission" date="2015-07" db="EMBL/GenBank/DDBJ databases">
        <title>Contrasting host-pathogen interactions and genome evolution in two generalist and specialist microsporidian pathogens of mosquitoes.</title>
        <authorList>
            <consortium name="The Broad Institute Genomics Platform"/>
            <consortium name="The Broad Institute Genome Sequencing Center for Infectious Disease"/>
            <person name="Cuomo C.A."/>
            <person name="Sanscrainte N.D."/>
            <person name="Goldberg J.M."/>
            <person name="Heiman D."/>
            <person name="Young S."/>
            <person name="Zeng Q."/>
            <person name="Becnel J.J."/>
            <person name="Birren B.W."/>
        </authorList>
    </citation>
    <scope>NUCLEOTIDE SEQUENCE [LARGE SCALE GENOMIC DNA]</scope>
    <source>
        <strain evidence="2">USNM 41457</strain>
    </source>
</reference>
<name>J9D119_EDHAE</name>
<dbReference type="Proteomes" id="UP000003163">
    <property type="component" value="Unassembled WGS sequence"/>
</dbReference>
<sequence length="529" mass="62159">MKFCPVYSMKFKYLFCISALFLLMFFLSFKDANSMSTTGISENRMISAPHIKSYERVLIEPYSSYRTTEQNVQLNKTMAISNDRKNENEESNAQQSTDKRLNTGILYKMSFGNFNIDLNRTKIKQIKHIQTDITKLKSLNIMTLKDFITNNNNTIFENFDVFGLFDILSKMKDREQVFYWKGSLHKMLTNYDLFKKIVEEKFSFLDKISLERDLRYISIVYDHHMYFRKAFNKFNTENSNSELAVYDFCKKEIELRPESLFSTEKSAFQENLAFVKKFNGIFDLFWKKFFLLLKENKSITFLDEDSMLNFYNINTKMSIPYDSYDYLNFNFGDIKVINSITLDVGGDKLSINLIYCSMTSRTYARVNHFNPIVFDYSFLTRLNMFLNTCKDLKLSNLYVTVDGQLRYSDAGRNLINKVSRFVRKRLSRLFKSYVDNSTIEFEFRPCEFLGDPEDNDAIMSDDKNKEINTTDASFISEQEILPRRDELNIFIHDWTACKLPKYPNMCNDCINGVNAHAGLYPDGSGLDSY</sequence>
<dbReference type="HOGENOM" id="CLU_514854_0_0_1"/>
<organism evidence="1 2">
    <name type="scientific">Edhazardia aedis (strain USNM 41457)</name>
    <name type="common">Microsporidian parasite</name>
    <dbReference type="NCBI Taxonomy" id="1003232"/>
    <lineage>
        <taxon>Eukaryota</taxon>
        <taxon>Fungi</taxon>
        <taxon>Fungi incertae sedis</taxon>
        <taxon>Microsporidia</taxon>
        <taxon>Edhazardia</taxon>
    </lineage>
</organism>
<dbReference type="VEuPathDB" id="MicrosporidiaDB:EDEG_00519"/>
<proteinExistence type="predicted"/>